<dbReference type="Gene3D" id="3.30.70.330">
    <property type="match status" value="1"/>
</dbReference>
<accession>A0ABQ9YJ96</accession>
<gene>
    <name evidence="4" type="ORF">BLNAU_1408</name>
</gene>
<dbReference type="InterPro" id="IPR012677">
    <property type="entry name" value="Nucleotide-bd_a/b_plait_sf"/>
</dbReference>
<proteinExistence type="predicted"/>
<dbReference type="PANTHER" id="PTHR23189">
    <property type="entry name" value="RNA RECOGNITION MOTIF-CONTAINING"/>
    <property type="match status" value="1"/>
</dbReference>
<dbReference type="SMART" id="SM00360">
    <property type="entry name" value="RRM"/>
    <property type="match status" value="1"/>
</dbReference>
<keyword evidence="1 2" id="KW-0694">RNA-binding</keyword>
<dbReference type="Pfam" id="PF00076">
    <property type="entry name" value="RRM_1"/>
    <property type="match status" value="1"/>
</dbReference>
<organism evidence="4 5">
    <name type="scientific">Blattamonas nauphoetae</name>
    <dbReference type="NCBI Taxonomy" id="2049346"/>
    <lineage>
        <taxon>Eukaryota</taxon>
        <taxon>Metamonada</taxon>
        <taxon>Preaxostyla</taxon>
        <taxon>Oxymonadida</taxon>
        <taxon>Blattamonas</taxon>
    </lineage>
</organism>
<dbReference type="InterPro" id="IPR035979">
    <property type="entry name" value="RBD_domain_sf"/>
</dbReference>
<protein>
    <recommendedName>
        <fullName evidence="3">RRM domain-containing protein</fullName>
    </recommendedName>
</protein>
<dbReference type="Proteomes" id="UP001281761">
    <property type="component" value="Unassembled WGS sequence"/>
</dbReference>
<dbReference type="SUPFAM" id="SSF54928">
    <property type="entry name" value="RNA-binding domain, RBD"/>
    <property type="match status" value="1"/>
</dbReference>
<dbReference type="InterPro" id="IPR000504">
    <property type="entry name" value="RRM_dom"/>
</dbReference>
<evidence type="ECO:0000313" key="4">
    <source>
        <dbReference type="EMBL" id="KAK2963839.1"/>
    </source>
</evidence>
<comment type="caution">
    <text evidence="4">The sequence shown here is derived from an EMBL/GenBank/DDBJ whole genome shotgun (WGS) entry which is preliminary data.</text>
</comment>
<dbReference type="PROSITE" id="PS50102">
    <property type="entry name" value="RRM"/>
    <property type="match status" value="1"/>
</dbReference>
<evidence type="ECO:0000256" key="1">
    <source>
        <dbReference type="ARBA" id="ARBA00022884"/>
    </source>
</evidence>
<evidence type="ECO:0000259" key="3">
    <source>
        <dbReference type="PROSITE" id="PS50102"/>
    </source>
</evidence>
<sequence>MAQIQTQNMSNLIVIEPNILVYPVEKLHFPIPKIFTISNLSSQAVYLDFKLPANSPFTLYVDHTTPLPPQSQIDCCISFTPPSYTPRSETAFLCVLGQEFPIHLQAVVPQTLPFMPQNVDFGVCPIGASESREFKVHNTTEAPIALSIDIRNVNPDVYFSNIGETIQPGTVFTLSIVYKPQYPLAHRFLGSASVAGIGPVPQFTAFHGGTEPSEPTHALVTPAPTVTSTPYGVRTRLAPLPASPDAIAALKSNLTEQSISASPVYHFLSQPNYGILVIKNLPPTVTMEQVNDIFSLWGEIKEIRRMAPPQSHLFVEFVHRKDARNALANEFDRPVAGIRLHIEFARPGGRRKAEFRKYWDDRLRSDEDDGLVAVLPQHAPPDPGAYTFAETRLRLSANRPAQQSLNLATLQYRQTNPNPKF</sequence>
<reference evidence="4 5" key="1">
    <citation type="journal article" date="2022" name="bioRxiv">
        <title>Genomics of Preaxostyla Flagellates Illuminates Evolutionary Transitions and the Path Towards Mitochondrial Loss.</title>
        <authorList>
            <person name="Novak L.V.F."/>
            <person name="Treitli S.C."/>
            <person name="Pyrih J."/>
            <person name="Halakuc P."/>
            <person name="Pipaliya S.V."/>
            <person name="Vacek V."/>
            <person name="Brzon O."/>
            <person name="Soukal P."/>
            <person name="Eme L."/>
            <person name="Dacks J.B."/>
            <person name="Karnkowska A."/>
            <person name="Elias M."/>
            <person name="Hampl V."/>
        </authorList>
    </citation>
    <scope>NUCLEOTIDE SEQUENCE [LARGE SCALE GENOMIC DNA]</scope>
    <source>
        <strain evidence="4">NAU3</strain>
        <tissue evidence="4">Gut</tissue>
    </source>
</reference>
<dbReference type="Gene3D" id="2.60.40.10">
    <property type="entry name" value="Immunoglobulins"/>
    <property type="match status" value="1"/>
</dbReference>
<evidence type="ECO:0000313" key="5">
    <source>
        <dbReference type="Proteomes" id="UP001281761"/>
    </source>
</evidence>
<evidence type="ECO:0000256" key="2">
    <source>
        <dbReference type="PROSITE-ProRule" id="PRU00176"/>
    </source>
</evidence>
<feature type="domain" description="RRM" evidence="3">
    <location>
        <begin position="274"/>
        <end position="347"/>
    </location>
</feature>
<dbReference type="EMBL" id="JARBJD010000005">
    <property type="protein sequence ID" value="KAK2963839.1"/>
    <property type="molecule type" value="Genomic_DNA"/>
</dbReference>
<name>A0ABQ9YJ96_9EUKA</name>
<keyword evidence="5" id="KW-1185">Reference proteome</keyword>
<dbReference type="InterPro" id="IPR013783">
    <property type="entry name" value="Ig-like_fold"/>
</dbReference>